<dbReference type="Proteomes" id="UP000516305">
    <property type="component" value="Chromosome"/>
</dbReference>
<accession>A0A7H0VGK2</accession>
<reference evidence="2 3" key="1">
    <citation type="submission" date="2020-08" db="EMBL/GenBank/DDBJ databases">
        <title>Croceimicrobium hydrocarbonivorans gen. nov., sp. nov., a novel marine bacterium isolated from a bacterial consortium that degrades polyethylene terephthalate.</title>
        <authorList>
            <person name="Liu R."/>
        </authorList>
    </citation>
    <scope>NUCLEOTIDE SEQUENCE [LARGE SCALE GENOMIC DNA]</scope>
    <source>
        <strain evidence="2 3">A20-9</strain>
    </source>
</reference>
<name>A0A7H0VGK2_9FLAO</name>
<feature type="chain" id="PRO_5028859769" evidence="1">
    <location>
        <begin position="20"/>
        <end position="533"/>
    </location>
</feature>
<protein>
    <submittedName>
        <fullName evidence="2">Uncharacterized protein</fullName>
    </submittedName>
</protein>
<keyword evidence="1" id="KW-0732">Signal</keyword>
<gene>
    <name evidence="2" type="ORF">H4K34_03135</name>
</gene>
<sequence length="533" mass="62028">MRKVLFSSILSLATLFLSAQSQVTKSEIFETEDSGYAPKILHEDDSKFYCANVTHDMIRVVIFDKKSLNKESQFDVTIRQRTGVEYGLLNLAWIDGKIMAFIREDNSSRNVLMVMAYPINVETRRLEKAVQLTARKYEYRSDRGVDKLSLIGDHIVIQSAAYNGDLDKTEKQLNVFDLQLQEQCSYEYKMQLELEEINSDIAFDKDGNIYLQNNRELLVLEKANAYQAKSYPLPMVEKEQLIPFSYQLANNPQGEVVLTAFYQRADEDEDLYPELERISEIYEDIATEGLLYYVFDPASQSFSLQRRHKFDQSFVDKFLESGDAGEEPFIPQVFTKIVLHFDAAGNCYLIGERLIYRPFYSTSLATMGTLMGEKFDLEDLILLKINPAGDIVWKNNLAKMHRYMWQQNDLVAMTSTDKELSIQPMGEFDYFSFYSRLSDGKLEIIYNDIPENEIGQVSYEEVDVFDEFDEGFPNYLLFNPGNGQEEKLEIWEDMILENDLYFKTQSIYYSEKEQSYFSFLGADEEYQLIKFQP</sequence>
<evidence type="ECO:0000256" key="1">
    <source>
        <dbReference type="SAM" id="SignalP"/>
    </source>
</evidence>
<evidence type="ECO:0000313" key="3">
    <source>
        <dbReference type="Proteomes" id="UP000516305"/>
    </source>
</evidence>
<evidence type="ECO:0000313" key="2">
    <source>
        <dbReference type="EMBL" id="QNR24850.1"/>
    </source>
</evidence>
<dbReference type="EMBL" id="CP060139">
    <property type="protein sequence ID" value="QNR24850.1"/>
    <property type="molecule type" value="Genomic_DNA"/>
</dbReference>
<keyword evidence="3" id="KW-1185">Reference proteome</keyword>
<dbReference type="AlphaFoldDB" id="A0A7H0VGK2"/>
<organism evidence="2 3">
    <name type="scientific">Croceimicrobium hydrocarbonivorans</name>
    <dbReference type="NCBI Taxonomy" id="2761580"/>
    <lineage>
        <taxon>Bacteria</taxon>
        <taxon>Pseudomonadati</taxon>
        <taxon>Bacteroidota</taxon>
        <taxon>Flavobacteriia</taxon>
        <taxon>Flavobacteriales</taxon>
        <taxon>Owenweeksiaceae</taxon>
        <taxon>Croceimicrobium</taxon>
    </lineage>
</organism>
<dbReference type="RefSeq" id="WP_210759377.1">
    <property type="nucleotide sequence ID" value="NZ_CP060139.1"/>
</dbReference>
<dbReference type="KEGG" id="chyd:H4K34_03135"/>
<proteinExistence type="predicted"/>
<feature type="signal peptide" evidence="1">
    <location>
        <begin position="1"/>
        <end position="19"/>
    </location>
</feature>